<feature type="compositionally biased region" description="Basic and acidic residues" evidence="13">
    <location>
        <begin position="241"/>
        <end position="250"/>
    </location>
</feature>
<dbReference type="InterPro" id="IPR018934">
    <property type="entry name" value="RIO_dom"/>
</dbReference>
<keyword evidence="16" id="KW-1185">Reference proteome</keyword>
<evidence type="ECO:0000256" key="10">
    <source>
        <dbReference type="ARBA" id="ARBA00022842"/>
    </source>
</evidence>
<dbReference type="SUPFAM" id="SSF56112">
    <property type="entry name" value="Protein kinase-like (PK-like)"/>
    <property type="match status" value="1"/>
</dbReference>
<evidence type="ECO:0000256" key="7">
    <source>
        <dbReference type="ARBA" id="ARBA00022741"/>
    </source>
</evidence>
<keyword evidence="8 15" id="KW-0418">Kinase</keyword>
<feature type="compositionally biased region" description="Basic and acidic residues" evidence="13">
    <location>
        <begin position="304"/>
        <end position="318"/>
    </location>
</feature>
<proteinExistence type="inferred from homology"/>
<evidence type="ECO:0000256" key="12">
    <source>
        <dbReference type="ARBA" id="ARBA00048679"/>
    </source>
</evidence>
<keyword evidence="5 15" id="KW-0808">Transferase</keyword>
<evidence type="ECO:0000256" key="5">
    <source>
        <dbReference type="ARBA" id="ARBA00022679"/>
    </source>
</evidence>
<feature type="region of interest" description="Disordered" evidence="13">
    <location>
        <begin position="292"/>
        <end position="337"/>
    </location>
</feature>
<dbReference type="InterPro" id="IPR000687">
    <property type="entry name" value="RIO_kinase"/>
</dbReference>
<evidence type="ECO:0000256" key="13">
    <source>
        <dbReference type="SAM" id="MobiDB-lite"/>
    </source>
</evidence>
<evidence type="ECO:0000256" key="3">
    <source>
        <dbReference type="ARBA" id="ARBA00012513"/>
    </source>
</evidence>
<dbReference type="GO" id="GO:0030688">
    <property type="term" value="C:preribosome, small subunit precursor"/>
    <property type="evidence" value="ECO:0007669"/>
    <property type="project" value="TreeGrafter"/>
</dbReference>
<dbReference type="PANTHER" id="PTHR45852:SF1">
    <property type="entry name" value="SERINE_THREONINE-PROTEIN KINASE RIO2"/>
    <property type="match status" value="1"/>
</dbReference>
<comment type="catalytic activity">
    <reaction evidence="11">
        <text>L-threonyl-[protein] + ATP = O-phospho-L-threonyl-[protein] + ADP + H(+)</text>
        <dbReference type="Rhea" id="RHEA:46608"/>
        <dbReference type="Rhea" id="RHEA-COMP:11060"/>
        <dbReference type="Rhea" id="RHEA-COMP:11605"/>
        <dbReference type="ChEBI" id="CHEBI:15378"/>
        <dbReference type="ChEBI" id="CHEBI:30013"/>
        <dbReference type="ChEBI" id="CHEBI:30616"/>
        <dbReference type="ChEBI" id="CHEBI:61977"/>
        <dbReference type="ChEBI" id="CHEBI:456216"/>
        <dbReference type="EC" id="2.7.11.1"/>
    </reaction>
</comment>
<dbReference type="GO" id="GO:0004674">
    <property type="term" value="F:protein serine/threonine kinase activity"/>
    <property type="evidence" value="ECO:0007669"/>
    <property type="project" value="UniProtKB-KW"/>
</dbReference>
<dbReference type="InterPro" id="IPR011009">
    <property type="entry name" value="Kinase-like_dom_sf"/>
</dbReference>
<accession>A0AAN8XKT2</accession>
<reference evidence="15 16" key="1">
    <citation type="submission" date="2023-11" db="EMBL/GenBank/DDBJ databases">
        <title>Halocaridina rubra genome assembly.</title>
        <authorList>
            <person name="Smith C."/>
        </authorList>
    </citation>
    <scope>NUCLEOTIDE SEQUENCE [LARGE SCALE GENOMIC DNA]</scope>
    <source>
        <strain evidence="15">EP-1</strain>
        <tissue evidence="15">Whole</tissue>
    </source>
</reference>
<keyword evidence="9" id="KW-0067">ATP-binding</keyword>
<dbReference type="EMBL" id="JAXCGZ010002021">
    <property type="protein sequence ID" value="KAK7084641.1"/>
    <property type="molecule type" value="Genomic_DNA"/>
</dbReference>
<comment type="similarity">
    <text evidence="2">Belongs to the protein kinase superfamily. RIO-type Ser/Thr kinase family.</text>
</comment>
<keyword evidence="7" id="KW-0547">Nucleotide-binding</keyword>
<dbReference type="FunFam" id="3.30.200.20:FF:000052">
    <property type="entry name" value="Serine/threonine-protein kinase RIO2"/>
    <property type="match status" value="1"/>
</dbReference>
<evidence type="ECO:0000313" key="15">
    <source>
        <dbReference type="EMBL" id="KAK7084641.1"/>
    </source>
</evidence>
<evidence type="ECO:0000256" key="2">
    <source>
        <dbReference type="ARBA" id="ARBA00009196"/>
    </source>
</evidence>
<keyword evidence="4" id="KW-0723">Serine/threonine-protein kinase</keyword>
<dbReference type="FunFam" id="1.10.510.10:FF:000307">
    <property type="entry name" value="Serine/threonine-protein kinase RIO2"/>
    <property type="match status" value="1"/>
</dbReference>
<evidence type="ECO:0000313" key="16">
    <source>
        <dbReference type="Proteomes" id="UP001381693"/>
    </source>
</evidence>
<dbReference type="Pfam" id="PF01163">
    <property type="entry name" value="RIO1"/>
    <property type="match status" value="1"/>
</dbReference>
<feature type="region of interest" description="Disordered" evidence="13">
    <location>
        <begin position="241"/>
        <end position="270"/>
    </location>
</feature>
<evidence type="ECO:0000256" key="6">
    <source>
        <dbReference type="ARBA" id="ARBA00022723"/>
    </source>
</evidence>
<comment type="catalytic activity">
    <reaction evidence="12">
        <text>L-seryl-[protein] + ATP = O-phospho-L-seryl-[protein] + ADP + H(+)</text>
        <dbReference type="Rhea" id="RHEA:17989"/>
        <dbReference type="Rhea" id="RHEA-COMP:9863"/>
        <dbReference type="Rhea" id="RHEA-COMP:11604"/>
        <dbReference type="ChEBI" id="CHEBI:15378"/>
        <dbReference type="ChEBI" id="CHEBI:29999"/>
        <dbReference type="ChEBI" id="CHEBI:30616"/>
        <dbReference type="ChEBI" id="CHEBI:83421"/>
        <dbReference type="ChEBI" id="CHEBI:456216"/>
        <dbReference type="EC" id="2.7.11.1"/>
    </reaction>
</comment>
<evidence type="ECO:0000256" key="9">
    <source>
        <dbReference type="ARBA" id="ARBA00022840"/>
    </source>
</evidence>
<dbReference type="GO" id="GO:0005524">
    <property type="term" value="F:ATP binding"/>
    <property type="evidence" value="ECO:0007669"/>
    <property type="project" value="UniProtKB-KW"/>
</dbReference>
<feature type="compositionally biased region" description="Acidic residues" evidence="13">
    <location>
        <begin position="292"/>
        <end position="303"/>
    </location>
</feature>
<evidence type="ECO:0000256" key="4">
    <source>
        <dbReference type="ARBA" id="ARBA00022527"/>
    </source>
</evidence>
<name>A0AAN8XKT2_HALRR</name>
<dbReference type="GO" id="GO:0030490">
    <property type="term" value="P:maturation of SSU-rRNA"/>
    <property type="evidence" value="ECO:0007669"/>
    <property type="project" value="TreeGrafter"/>
</dbReference>
<organism evidence="15 16">
    <name type="scientific">Halocaridina rubra</name>
    <name type="common">Hawaiian red shrimp</name>
    <dbReference type="NCBI Taxonomy" id="373956"/>
    <lineage>
        <taxon>Eukaryota</taxon>
        <taxon>Metazoa</taxon>
        <taxon>Ecdysozoa</taxon>
        <taxon>Arthropoda</taxon>
        <taxon>Crustacea</taxon>
        <taxon>Multicrustacea</taxon>
        <taxon>Malacostraca</taxon>
        <taxon>Eumalacostraca</taxon>
        <taxon>Eucarida</taxon>
        <taxon>Decapoda</taxon>
        <taxon>Pleocyemata</taxon>
        <taxon>Caridea</taxon>
        <taxon>Atyoidea</taxon>
        <taxon>Atyidae</taxon>
        <taxon>Halocaridina</taxon>
    </lineage>
</organism>
<protein>
    <recommendedName>
        <fullName evidence="3">non-specific serine/threonine protein kinase</fullName>
        <ecNumber evidence="3">2.7.11.1</ecNumber>
    </recommendedName>
</protein>
<evidence type="ECO:0000256" key="8">
    <source>
        <dbReference type="ARBA" id="ARBA00022777"/>
    </source>
</evidence>
<feature type="domain" description="RIO kinase" evidence="14">
    <location>
        <begin position="2"/>
        <end position="215"/>
    </location>
</feature>
<dbReference type="Gene3D" id="3.30.200.20">
    <property type="entry name" value="Phosphorylase Kinase, domain 1"/>
    <property type="match status" value="1"/>
</dbReference>
<evidence type="ECO:0000259" key="14">
    <source>
        <dbReference type="SMART" id="SM00090"/>
    </source>
</evidence>
<dbReference type="GO" id="GO:0005634">
    <property type="term" value="C:nucleus"/>
    <property type="evidence" value="ECO:0007669"/>
    <property type="project" value="TreeGrafter"/>
</dbReference>
<comment type="caution">
    <text evidence="15">The sequence shown here is derived from an EMBL/GenBank/DDBJ whole genome shotgun (WGS) entry which is preliminary data.</text>
</comment>
<gene>
    <name evidence="15" type="primary">RIOK2</name>
    <name evidence="15" type="ORF">SK128_005429</name>
</gene>
<dbReference type="InterPro" id="IPR030484">
    <property type="entry name" value="Rio2"/>
</dbReference>
<keyword evidence="10" id="KW-0460">Magnesium</keyword>
<evidence type="ECO:0000256" key="1">
    <source>
        <dbReference type="ARBA" id="ARBA00001946"/>
    </source>
</evidence>
<evidence type="ECO:0000256" key="11">
    <source>
        <dbReference type="ARBA" id="ARBA00047899"/>
    </source>
</evidence>
<dbReference type="GO" id="GO:0005829">
    <property type="term" value="C:cytosol"/>
    <property type="evidence" value="ECO:0007669"/>
    <property type="project" value="TreeGrafter"/>
</dbReference>
<sequence length="450" mass="51488">MGYDYLALKVLASRDVILSVGSQIGVGKESDIYVVADPLGNPMCMKLHRLGRTSFRKLKEKRDYHSHRHRTSWIYLSRLSATKEFAYMKVLHDRGFPVPRPIDYSRHCVIMELVNGYPLCNVHEVSDVPQLYSDLMDLIVKFANHGVIHSDFNEFNIMVDADDKPVVIDFPQMVSTSHANAKMYFDRDVKCIMDFFKRRFGYESELSPDFERDIEKEESLDKEVNASGYSAEVQEFDKHFRDPQTAKEGEGSNSESDSEEAHDDPDDEVSELKNQTDFLCKDLKDDAKIEHIDEDVEVEDAEENIDKGLELPDDKPEMISDGVPLEDGKYAKGKKGKGLDHEARLAFVKQLARAREMRQQAEKNGEDPPILNDLMDDTISDICSLRSFSTTASTIPPEVVKSRMTKDLEKREKKQIAKKNLRVKGEANAYRRIKSDNAHTIKESSGWDEY</sequence>
<dbReference type="EC" id="2.7.11.1" evidence="3"/>
<comment type="cofactor">
    <cofactor evidence="1">
        <name>Mg(2+)</name>
        <dbReference type="ChEBI" id="CHEBI:18420"/>
    </cofactor>
</comment>
<keyword evidence="6" id="KW-0479">Metal-binding</keyword>
<dbReference type="GO" id="GO:0046872">
    <property type="term" value="F:metal ion binding"/>
    <property type="evidence" value="ECO:0007669"/>
    <property type="project" value="UniProtKB-KW"/>
</dbReference>
<feature type="compositionally biased region" description="Acidic residues" evidence="13">
    <location>
        <begin position="256"/>
        <end position="269"/>
    </location>
</feature>
<dbReference type="Gene3D" id="1.10.510.10">
    <property type="entry name" value="Transferase(Phosphotransferase) domain 1"/>
    <property type="match status" value="1"/>
</dbReference>
<dbReference type="PANTHER" id="PTHR45852">
    <property type="entry name" value="SER/THR-PROTEIN KINASE RIO2"/>
    <property type="match status" value="1"/>
</dbReference>
<dbReference type="AlphaFoldDB" id="A0AAN8XKT2"/>
<dbReference type="CDD" id="cd05144">
    <property type="entry name" value="RIO2_C"/>
    <property type="match status" value="1"/>
</dbReference>
<dbReference type="Proteomes" id="UP001381693">
    <property type="component" value="Unassembled WGS sequence"/>
</dbReference>
<dbReference type="SMART" id="SM00090">
    <property type="entry name" value="RIO"/>
    <property type="match status" value="1"/>
</dbReference>